<dbReference type="AlphaFoldDB" id="A0A495IZ41"/>
<keyword evidence="15 19" id="KW-0131">Cell cycle</keyword>
<evidence type="ECO:0000256" key="13">
    <source>
        <dbReference type="ARBA" id="ARBA00022984"/>
    </source>
</evidence>
<dbReference type="InterPro" id="IPR006094">
    <property type="entry name" value="Oxid_FAD_bind_N"/>
</dbReference>
<comment type="function">
    <text evidence="2 19">Cell wall formation.</text>
</comment>
<sequence>MLQIHQNVSLKNFNTFGIDASARYFVEINHENDLVELFMDPQWLTTERLVIGGGSNLLLTKIFEGLVIRINIRGIEHRINHTDVFIEAGAGEVWNDLVNYAVKWEFAGMENLSLIPGSVGASPIQNIGAYGVELKDVFESCRAFEIATGQFKFFDKEACNFGYRDSIFKQHKGQYIIVGVKFRLSLVANINTRYGAIEQELNNRGIGQPTIKDVSQVVSYIRVSKLPDPSTIGNAGSFFKNPVIPAAEFEPIKAAFPEVVNFPAGDGLVKLAAGWLIEQCGWKGKVLGNTGTWKNQALVLVNHGGATGLEVYNLSSQIIDSVYSKFGVMLEREVNIV</sequence>
<dbReference type="EC" id="1.3.1.98" evidence="5 19"/>
<dbReference type="EMBL" id="RBKU01000001">
    <property type="protein sequence ID" value="RKR81651.1"/>
    <property type="molecule type" value="Genomic_DNA"/>
</dbReference>
<dbReference type="GO" id="GO:0071555">
    <property type="term" value="P:cell wall organization"/>
    <property type="evidence" value="ECO:0007669"/>
    <property type="project" value="UniProtKB-KW"/>
</dbReference>
<dbReference type="NCBIfam" id="NF000755">
    <property type="entry name" value="PRK00046.1"/>
    <property type="match status" value="1"/>
</dbReference>
<organism evidence="21 22">
    <name type="scientific">Mucilaginibacter gracilis</name>
    <dbReference type="NCBI Taxonomy" id="423350"/>
    <lineage>
        <taxon>Bacteria</taxon>
        <taxon>Pseudomonadati</taxon>
        <taxon>Bacteroidota</taxon>
        <taxon>Sphingobacteriia</taxon>
        <taxon>Sphingobacteriales</taxon>
        <taxon>Sphingobacteriaceae</taxon>
        <taxon>Mucilaginibacter</taxon>
    </lineage>
</organism>
<keyword evidence="11 19" id="KW-0521">NADP</keyword>
<proteinExistence type="inferred from homology"/>
<dbReference type="InterPro" id="IPR016169">
    <property type="entry name" value="FAD-bd_PCMH_sub2"/>
</dbReference>
<dbReference type="Pfam" id="PF02873">
    <property type="entry name" value="MurB_C"/>
    <property type="match status" value="1"/>
</dbReference>
<gene>
    <name evidence="19" type="primary">murB</name>
    <name evidence="21" type="ORF">BDD43_1801</name>
</gene>
<evidence type="ECO:0000256" key="5">
    <source>
        <dbReference type="ARBA" id="ARBA00012518"/>
    </source>
</evidence>
<evidence type="ECO:0000256" key="9">
    <source>
        <dbReference type="ARBA" id="ARBA00022630"/>
    </source>
</evidence>
<dbReference type="InterPro" id="IPR003170">
    <property type="entry name" value="MurB"/>
</dbReference>
<evidence type="ECO:0000256" key="3">
    <source>
        <dbReference type="ARBA" id="ARBA00004496"/>
    </source>
</evidence>
<comment type="pathway">
    <text evidence="4 19">Cell wall biogenesis; peptidoglycan biosynthesis.</text>
</comment>
<evidence type="ECO:0000256" key="16">
    <source>
        <dbReference type="ARBA" id="ARBA00023316"/>
    </source>
</evidence>
<keyword evidence="13 19" id="KW-0573">Peptidoglycan synthesis</keyword>
<dbReference type="GO" id="GO:0005829">
    <property type="term" value="C:cytosol"/>
    <property type="evidence" value="ECO:0007669"/>
    <property type="project" value="TreeGrafter"/>
</dbReference>
<name>A0A495IZ41_9SPHI</name>
<keyword evidence="12 19" id="KW-0133">Cell shape</keyword>
<evidence type="ECO:0000256" key="8">
    <source>
        <dbReference type="ARBA" id="ARBA00022618"/>
    </source>
</evidence>
<evidence type="ECO:0000256" key="1">
    <source>
        <dbReference type="ARBA" id="ARBA00001974"/>
    </source>
</evidence>
<dbReference type="InterPro" id="IPR011601">
    <property type="entry name" value="MurB_C"/>
</dbReference>
<keyword evidence="22" id="KW-1185">Reference proteome</keyword>
<dbReference type="GO" id="GO:0008360">
    <property type="term" value="P:regulation of cell shape"/>
    <property type="evidence" value="ECO:0007669"/>
    <property type="project" value="UniProtKB-KW"/>
</dbReference>
<feature type="active site" description="Proton donor" evidence="19">
    <location>
        <position position="237"/>
    </location>
</feature>
<dbReference type="OrthoDB" id="9804753at2"/>
<dbReference type="UniPathway" id="UPA00219"/>
<protein>
    <recommendedName>
        <fullName evidence="6 19">UDP-N-acetylenolpyruvoylglucosamine reductase</fullName>
        <ecNumber evidence="5 19">1.3.1.98</ecNumber>
    </recommendedName>
    <alternativeName>
        <fullName evidence="17 19">UDP-N-acetylmuramate dehydrogenase</fullName>
    </alternativeName>
</protein>
<evidence type="ECO:0000256" key="2">
    <source>
        <dbReference type="ARBA" id="ARBA00003921"/>
    </source>
</evidence>
<dbReference type="InterPro" id="IPR016166">
    <property type="entry name" value="FAD-bd_PCMH"/>
</dbReference>
<dbReference type="InterPro" id="IPR036635">
    <property type="entry name" value="MurB_C_sf"/>
</dbReference>
<evidence type="ECO:0000256" key="6">
    <source>
        <dbReference type="ARBA" id="ARBA00015188"/>
    </source>
</evidence>
<keyword evidence="16 19" id="KW-0961">Cell wall biogenesis/degradation</keyword>
<keyword evidence="9 19" id="KW-0285">Flavoprotein</keyword>
<comment type="cofactor">
    <cofactor evidence="1 19">
        <name>FAD</name>
        <dbReference type="ChEBI" id="CHEBI:57692"/>
    </cofactor>
</comment>
<feature type="domain" description="FAD-binding PCMH-type" evidence="20">
    <location>
        <begin position="18"/>
        <end position="187"/>
    </location>
</feature>
<evidence type="ECO:0000313" key="21">
    <source>
        <dbReference type="EMBL" id="RKR81651.1"/>
    </source>
</evidence>
<keyword evidence="14 19" id="KW-0560">Oxidoreductase</keyword>
<feature type="active site" evidence="19">
    <location>
        <position position="333"/>
    </location>
</feature>
<feature type="active site" evidence="19">
    <location>
        <position position="164"/>
    </location>
</feature>
<dbReference type="SUPFAM" id="SSF56176">
    <property type="entry name" value="FAD-binding/transporter-associated domain-like"/>
    <property type="match status" value="1"/>
</dbReference>
<dbReference type="HAMAP" id="MF_00037">
    <property type="entry name" value="MurB"/>
    <property type="match status" value="1"/>
</dbReference>
<dbReference type="PROSITE" id="PS51387">
    <property type="entry name" value="FAD_PCMH"/>
    <property type="match status" value="1"/>
</dbReference>
<dbReference type="GO" id="GO:0008762">
    <property type="term" value="F:UDP-N-acetylmuramate dehydrogenase activity"/>
    <property type="evidence" value="ECO:0007669"/>
    <property type="project" value="UniProtKB-UniRule"/>
</dbReference>
<dbReference type="Pfam" id="PF01565">
    <property type="entry name" value="FAD_binding_4"/>
    <property type="match status" value="1"/>
</dbReference>
<comment type="catalytic activity">
    <reaction evidence="18 19">
        <text>UDP-N-acetyl-alpha-D-muramate + NADP(+) = UDP-N-acetyl-3-O-(1-carboxyvinyl)-alpha-D-glucosamine + NADPH + H(+)</text>
        <dbReference type="Rhea" id="RHEA:12248"/>
        <dbReference type="ChEBI" id="CHEBI:15378"/>
        <dbReference type="ChEBI" id="CHEBI:57783"/>
        <dbReference type="ChEBI" id="CHEBI:58349"/>
        <dbReference type="ChEBI" id="CHEBI:68483"/>
        <dbReference type="ChEBI" id="CHEBI:70757"/>
        <dbReference type="EC" id="1.3.1.98"/>
    </reaction>
</comment>
<dbReference type="InterPro" id="IPR016167">
    <property type="entry name" value="FAD-bd_PCMH_sub1"/>
</dbReference>
<evidence type="ECO:0000256" key="7">
    <source>
        <dbReference type="ARBA" id="ARBA00022490"/>
    </source>
</evidence>
<dbReference type="Gene3D" id="3.90.78.10">
    <property type="entry name" value="UDP-N-acetylenolpyruvoylglucosamine reductase, C-terminal domain"/>
    <property type="match status" value="1"/>
</dbReference>
<evidence type="ECO:0000256" key="18">
    <source>
        <dbReference type="ARBA" id="ARBA00048914"/>
    </source>
</evidence>
<dbReference type="GO" id="GO:0071949">
    <property type="term" value="F:FAD binding"/>
    <property type="evidence" value="ECO:0007669"/>
    <property type="project" value="InterPro"/>
</dbReference>
<dbReference type="InterPro" id="IPR036318">
    <property type="entry name" value="FAD-bd_PCMH-like_sf"/>
</dbReference>
<comment type="subcellular location">
    <subcellularLocation>
        <location evidence="3 19">Cytoplasm</location>
    </subcellularLocation>
</comment>
<evidence type="ECO:0000313" key="22">
    <source>
        <dbReference type="Proteomes" id="UP000268007"/>
    </source>
</evidence>
<comment type="similarity">
    <text evidence="19">Belongs to the MurB family.</text>
</comment>
<keyword evidence="7 19" id="KW-0963">Cytoplasm</keyword>
<evidence type="ECO:0000256" key="11">
    <source>
        <dbReference type="ARBA" id="ARBA00022857"/>
    </source>
</evidence>
<evidence type="ECO:0000256" key="12">
    <source>
        <dbReference type="ARBA" id="ARBA00022960"/>
    </source>
</evidence>
<evidence type="ECO:0000256" key="4">
    <source>
        <dbReference type="ARBA" id="ARBA00004752"/>
    </source>
</evidence>
<reference evidence="21 22" key="1">
    <citation type="submission" date="2018-10" db="EMBL/GenBank/DDBJ databases">
        <title>Genomic Encyclopedia of Archaeal and Bacterial Type Strains, Phase II (KMG-II): from individual species to whole genera.</title>
        <authorList>
            <person name="Goeker M."/>
        </authorList>
    </citation>
    <scope>NUCLEOTIDE SEQUENCE [LARGE SCALE GENOMIC DNA]</scope>
    <source>
        <strain evidence="21 22">DSM 18602</strain>
    </source>
</reference>
<dbReference type="SUPFAM" id="SSF56194">
    <property type="entry name" value="Uridine diphospho-N-Acetylenolpyruvylglucosamine reductase, MurB, C-terminal domain"/>
    <property type="match status" value="1"/>
</dbReference>
<evidence type="ECO:0000256" key="19">
    <source>
        <dbReference type="HAMAP-Rule" id="MF_00037"/>
    </source>
</evidence>
<keyword evidence="10 19" id="KW-0274">FAD</keyword>
<evidence type="ECO:0000256" key="17">
    <source>
        <dbReference type="ARBA" id="ARBA00031026"/>
    </source>
</evidence>
<dbReference type="Proteomes" id="UP000268007">
    <property type="component" value="Unassembled WGS sequence"/>
</dbReference>
<dbReference type="Gene3D" id="3.30.43.10">
    <property type="entry name" value="Uridine Diphospho-n-acetylenolpyruvylglucosamine Reductase, domain 2"/>
    <property type="match status" value="1"/>
</dbReference>
<evidence type="ECO:0000256" key="14">
    <source>
        <dbReference type="ARBA" id="ARBA00023002"/>
    </source>
</evidence>
<keyword evidence="8 19" id="KW-0132">Cell division</keyword>
<dbReference type="PANTHER" id="PTHR21071:SF4">
    <property type="entry name" value="UDP-N-ACETYLENOLPYRUVOYLGLUCOSAMINE REDUCTASE"/>
    <property type="match status" value="1"/>
</dbReference>
<dbReference type="RefSeq" id="WP_121197334.1">
    <property type="nucleotide sequence ID" value="NZ_RBKU01000001.1"/>
</dbReference>
<dbReference type="NCBIfam" id="TIGR00179">
    <property type="entry name" value="murB"/>
    <property type="match status" value="1"/>
</dbReference>
<dbReference type="GO" id="GO:0009252">
    <property type="term" value="P:peptidoglycan biosynthetic process"/>
    <property type="evidence" value="ECO:0007669"/>
    <property type="project" value="UniProtKB-UniRule"/>
</dbReference>
<comment type="caution">
    <text evidence="21">The sequence shown here is derived from an EMBL/GenBank/DDBJ whole genome shotgun (WGS) entry which is preliminary data.</text>
</comment>
<dbReference type="GO" id="GO:0051301">
    <property type="term" value="P:cell division"/>
    <property type="evidence" value="ECO:0007669"/>
    <property type="project" value="UniProtKB-KW"/>
</dbReference>
<dbReference type="Gene3D" id="3.30.465.10">
    <property type="match status" value="1"/>
</dbReference>
<evidence type="ECO:0000259" key="20">
    <source>
        <dbReference type="PROSITE" id="PS51387"/>
    </source>
</evidence>
<accession>A0A495IZ41</accession>
<evidence type="ECO:0000256" key="10">
    <source>
        <dbReference type="ARBA" id="ARBA00022827"/>
    </source>
</evidence>
<dbReference type="PANTHER" id="PTHR21071">
    <property type="entry name" value="UDP-N-ACETYLENOLPYRUVOYLGLUCOSAMINE REDUCTASE"/>
    <property type="match status" value="1"/>
</dbReference>
<evidence type="ECO:0000256" key="15">
    <source>
        <dbReference type="ARBA" id="ARBA00023306"/>
    </source>
</evidence>